<dbReference type="AlphaFoldDB" id="A0A2U1ZVH3"/>
<dbReference type="SUPFAM" id="SSF54427">
    <property type="entry name" value="NTF2-like"/>
    <property type="match status" value="1"/>
</dbReference>
<sequence>MTGTTHADPTEAIADIARSYGERAAALDAAAFIALYDDGIVVHDLFSPEPIVGIDVWRAQVDHWFGDVTSEDTNVARIGPLTIHASGDLATAFGRVRYGILGQDGTERYGMWNRLTWVLRRDGDAWRIVHEHTSVSLDAESGQPVLG</sequence>
<dbReference type="RefSeq" id="WP_109229368.1">
    <property type="nucleotide sequence ID" value="NZ_PYHR01000002.1"/>
</dbReference>
<evidence type="ECO:0000313" key="3">
    <source>
        <dbReference type="Proteomes" id="UP000245166"/>
    </source>
</evidence>
<dbReference type="InterPro" id="IPR032710">
    <property type="entry name" value="NTF2-like_dom_sf"/>
</dbReference>
<keyword evidence="3" id="KW-1185">Reference proteome</keyword>
<dbReference type="EMBL" id="PYHR01000002">
    <property type="protein sequence ID" value="PWD50986.1"/>
    <property type="molecule type" value="Genomic_DNA"/>
</dbReference>
<organism evidence="2 3">
    <name type="scientific">Serinibacter arcticus</name>
    <dbReference type="NCBI Taxonomy" id="1655435"/>
    <lineage>
        <taxon>Bacteria</taxon>
        <taxon>Bacillati</taxon>
        <taxon>Actinomycetota</taxon>
        <taxon>Actinomycetes</taxon>
        <taxon>Micrococcales</taxon>
        <taxon>Beutenbergiaceae</taxon>
        <taxon>Serinibacter</taxon>
    </lineage>
</organism>
<evidence type="ECO:0000259" key="1">
    <source>
        <dbReference type="Pfam" id="PF13474"/>
    </source>
</evidence>
<comment type="caution">
    <text evidence="2">The sequence shown here is derived from an EMBL/GenBank/DDBJ whole genome shotgun (WGS) entry which is preliminary data.</text>
</comment>
<protein>
    <submittedName>
        <fullName evidence="2">DUF4440 domain-containing protein</fullName>
    </submittedName>
</protein>
<proteinExistence type="predicted"/>
<gene>
    <name evidence="2" type="ORF">C8046_10305</name>
</gene>
<evidence type="ECO:0000313" key="2">
    <source>
        <dbReference type="EMBL" id="PWD50986.1"/>
    </source>
</evidence>
<dbReference type="OrthoDB" id="9812295at2"/>
<accession>A0A2U1ZVH3</accession>
<dbReference type="InterPro" id="IPR037401">
    <property type="entry name" value="SnoaL-like"/>
</dbReference>
<dbReference type="Gene3D" id="3.10.450.50">
    <property type="match status" value="1"/>
</dbReference>
<name>A0A2U1ZVH3_9MICO</name>
<feature type="domain" description="SnoaL-like" evidence="1">
    <location>
        <begin position="16"/>
        <end position="136"/>
    </location>
</feature>
<dbReference type="Proteomes" id="UP000245166">
    <property type="component" value="Unassembled WGS sequence"/>
</dbReference>
<dbReference type="Pfam" id="PF13474">
    <property type="entry name" value="SnoaL_3"/>
    <property type="match status" value="1"/>
</dbReference>
<reference evidence="2 3" key="1">
    <citation type="submission" date="2018-03" db="EMBL/GenBank/DDBJ databases">
        <title>Genome assembly of novel Miniimonas species PCH200.</title>
        <authorList>
            <person name="Thakur V."/>
            <person name="Kumar V."/>
            <person name="Singh D."/>
        </authorList>
    </citation>
    <scope>NUCLEOTIDE SEQUENCE [LARGE SCALE GENOMIC DNA]</scope>
    <source>
        <strain evidence="2 3">PCH200</strain>
    </source>
</reference>